<evidence type="ECO:0000256" key="11">
    <source>
        <dbReference type="ARBA" id="ARBA00023136"/>
    </source>
</evidence>
<evidence type="ECO:0000256" key="15">
    <source>
        <dbReference type="SAM" id="Phobius"/>
    </source>
</evidence>
<protein>
    <recommendedName>
        <fullName evidence="5">Gamma-sarcoglycan</fullName>
    </recommendedName>
</protein>
<sequence>MVQEQYVSSSPGAGVPRPVPQRAHAVGIYGWRKRCLYLFVLLLIIILVVNLALTVWILRVMWFNTGGMGLLQVHPDGVKLEEGESEFLSPVYAEEIHSREDSSLRVHSWENVSLNARNENGDVTDRTCVGPSQVQGHTRKLLLSSHREDMLFQADGEATVIGPDKLRITGPEGALFQHSVEVPLLRAELFKDLRLESPTRSLGMNAPKGVHLKALAGNIEVASNMDVVLQSAAGLLVLDAEAVCMKNLPLSKAGVSGNAQGLFEVCVCPSGKLFLSKAGMVQEQYVSSSPGAGVPRPVPQRAHAVGIYGWRKRCLYLFVLLLIIILVVNLALTVWILRVDVVQHACFSLQGGMGLLQVHPDGVKLEEGESEFLSPVYAEEIHSRELQAGEVKGRLCCVPTPLWVFVCAGLALRVHSWENVSLNARNENGDVTDRTCVGPSQVQGHTRKLLLSSHREDMLFQADGEATVIGPDKLRITGPEGALFQHSVEVPLLRAELFKDLRLESPTRSLGMNAPKGVHLKALAGNIEVASNMDVVLQSAAGLLVLDAEAVCMKNLPLSKAGVSGNAQGLFEVCVCPSGKLFLSKAGVTSTC</sequence>
<evidence type="ECO:0000256" key="1">
    <source>
        <dbReference type="ARBA" id="ARBA00002860"/>
    </source>
</evidence>
<gene>
    <name evidence="16" type="ORF">GSTENG00022078001</name>
</gene>
<dbReference type="InterPro" id="IPR039972">
    <property type="entry name" value="Sarcoglycan_gamma/delta/zeta"/>
</dbReference>
<evidence type="ECO:0000256" key="13">
    <source>
        <dbReference type="ARBA" id="ARBA00023180"/>
    </source>
</evidence>
<dbReference type="GO" id="GO:0048738">
    <property type="term" value="P:cardiac muscle tissue development"/>
    <property type="evidence" value="ECO:0007669"/>
    <property type="project" value="TreeGrafter"/>
</dbReference>
<feature type="non-terminal residue" evidence="16">
    <location>
        <position position="1"/>
    </location>
</feature>
<feature type="transmembrane region" description="Helical" evidence="15">
    <location>
        <begin position="315"/>
        <end position="337"/>
    </location>
</feature>
<evidence type="ECO:0000256" key="2">
    <source>
        <dbReference type="ARBA" id="ARBA00004245"/>
    </source>
</evidence>
<keyword evidence="12" id="KW-1015">Disulfide bond</keyword>
<proteinExistence type="inferred from homology"/>
<dbReference type="OrthoDB" id="8881719at2759"/>
<dbReference type="PANTHER" id="PTHR12939">
    <property type="entry name" value="SARCOGLYCAN"/>
    <property type="match status" value="1"/>
</dbReference>
<keyword evidence="14" id="KW-0206">Cytoskeleton</keyword>
<keyword evidence="13" id="KW-0325">Glycoprotein</keyword>
<evidence type="ECO:0000256" key="8">
    <source>
        <dbReference type="ARBA" id="ARBA00022692"/>
    </source>
</evidence>
<dbReference type="GO" id="GO:0060047">
    <property type="term" value="P:heart contraction"/>
    <property type="evidence" value="ECO:0007669"/>
    <property type="project" value="TreeGrafter"/>
</dbReference>
<dbReference type="InterPro" id="IPR006875">
    <property type="entry name" value="Sarcoglycan"/>
</dbReference>
<accession>Q4S933</accession>
<evidence type="ECO:0000256" key="9">
    <source>
        <dbReference type="ARBA" id="ARBA00022968"/>
    </source>
</evidence>
<evidence type="ECO:0000256" key="14">
    <source>
        <dbReference type="ARBA" id="ARBA00023212"/>
    </source>
</evidence>
<keyword evidence="6" id="KW-1003">Cell membrane</keyword>
<evidence type="ECO:0000256" key="3">
    <source>
        <dbReference type="ARBA" id="ARBA00004274"/>
    </source>
</evidence>
<evidence type="ECO:0000256" key="12">
    <source>
        <dbReference type="ARBA" id="ARBA00023157"/>
    </source>
</evidence>
<dbReference type="PANTHER" id="PTHR12939:SF4">
    <property type="entry name" value="GAMMA-SARCOGLYCAN"/>
    <property type="match status" value="1"/>
</dbReference>
<comment type="caution">
    <text evidence="16">The sequence shown here is derived from an EMBL/GenBank/DDBJ whole genome shotgun (WGS) entry which is preliminary data.</text>
</comment>
<evidence type="ECO:0000256" key="5">
    <source>
        <dbReference type="ARBA" id="ARBA00020453"/>
    </source>
</evidence>
<dbReference type="GO" id="GO:0005856">
    <property type="term" value="C:cytoskeleton"/>
    <property type="evidence" value="ECO:0007669"/>
    <property type="project" value="UniProtKB-SubCell"/>
</dbReference>
<comment type="similarity">
    <text evidence="4">Belongs to the sarcoglycan beta/delta/gamma/zeta family.</text>
</comment>
<dbReference type="GO" id="GO:0016012">
    <property type="term" value="C:sarcoglycan complex"/>
    <property type="evidence" value="ECO:0007669"/>
    <property type="project" value="InterPro"/>
</dbReference>
<feature type="transmembrane region" description="Helical" evidence="15">
    <location>
        <begin position="36"/>
        <end position="58"/>
    </location>
</feature>
<reference evidence="16" key="2">
    <citation type="submission" date="2004-02" db="EMBL/GenBank/DDBJ databases">
        <authorList>
            <consortium name="Genoscope"/>
            <consortium name="Whitehead Institute Centre for Genome Research"/>
        </authorList>
    </citation>
    <scope>NUCLEOTIDE SEQUENCE</scope>
</reference>
<dbReference type="AlphaFoldDB" id="Q4S933"/>
<evidence type="ECO:0000313" key="16">
    <source>
        <dbReference type="EMBL" id="CAG02849.1"/>
    </source>
</evidence>
<keyword evidence="8 15" id="KW-0812">Transmembrane</keyword>
<evidence type="ECO:0000256" key="6">
    <source>
        <dbReference type="ARBA" id="ARBA00022475"/>
    </source>
</evidence>
<keyword evidence="9" id="KW-0735">Signal-anchor</keyword>
<comment type="subcellular location">
    <subcellularLocation>
        <location evidence="3">Cell membrane</location>
        <location evidence="3">Sarcolemma</location>
        <topology evidence="3">Single-pass type II membrane protein</topology>
    </subcellularLocation>
    <subcellularLocation>
        <location evidence="2">Cytoplasm</location>
        <location evidence="2">Cytoskeleton</location>
    </subcellularLocation>
</comment>
<keyword evidence="11 15" id="KW-0472">Membrane</keyword>
<organism evidence="16">
    <name type="scientific">Tetraodon nigroviridis</name>
    <name type="common">Spotted green pufferfish</name>
    <name type="synonym">Chelonodon nigroviridis</name>
    <dbReference type="NCBI Taxonomy" id="99883"/>
    <lineage>
        <taxon>Eukaryota</taxon>
        <taxon>Metazoa</taxon>
        <taxon>Chordata</taxon>
        <taxon>Craniata</taxon>
        <taxon>Vertebrata</taxon>
        <taxon>Euteleostomi</taxon>
        <taxon>Actinopterygii</taxon>
        <taxon>Neopterygii</taxon>
        <taxon>Teleostei</taxon>
        <taxon>Neoteleostei</taxon>
        <taxon>Acanthomorphata</taxon>
        <taxon>Eupercaria</taxon>
        <taxon>Tetraodontiformes</taxon>
        <taxon>Tetradontoidea</taxon>
        <taxon>Tetraodontidae</taxon>
        <taxon>Tetraodon</taxon>
    </lineage>
</organism>
<comment type="function">
    <text evidence="1">Component of the sarcoglycan complex, a subcomplex of the dystrophin-glycoprotein complex which forms a link between the F-actin cytoskeleton and the extracellular matrix.</text>
</comment>
<dbReference type="GO" id="GO:0042383">
    <property type="term" value="C:sarcolemma"/>
    <property type="evidence" value="ECO:0007669"/>
    <property type="project" value="UniProtKB-SubCell"/>
</dbReference>
<reference evidence="16" key="1">
    <citation type="journal article" date="2004" name="Nature">
        <title>Genome duplication in the teleost fish Tetraodon nigroviridis reveals the early vertebrate proto-karyotype.</title>
        <authorList>
            <person name="Jaillon O."/>
            <person name="Aury J.-M."/>
            <person name="Brunet F."/>
            <person name="Petit J.-L."/>
            <person name="Stange-Thomann N."/>
            <person name="Mauceli E."/>
            <person name="Bouneau L."/>
            <person name="Fischer C."/>
            <person name="Ozouf-Costaz C."/>
            <person name="Bernot A."/>
            <person name="Nicaud S."/>
            <person name="Jaffe D."/>
            <person name="Fisher S."/>
            <person name="Lutfalla G."/>
            <person name="Dossat C."/>
            <person name="Segurens B."/>
            <person name="Dasilva C."/>
            <person name="Salanoubat M."/>
            <person name="Levy M."/>
            <person name="Boudet N."/>
            <person name="Castellano S."/>
            <person name="Anthouard V."/>
            <person name="Jubin C."/>
            <person name="Castelli V."/>
            <person name="Katinka M."/>
            <person name="Vacherie B."/>
            <person name="Biemont C."/>
            <person name="Skalli Z."/>
            <person name="Cattolico L."/>
            <person name="Poulain J."/>
            <person name="De Berardinis V."/>
            <person name="Cruaud C."/>
            <person name="Duprat S."/>
            <person name="Brottier P."/>
            <person name="Coutanceau J.-P."/>
            <person name="Gouzy J."/>
            <person name="Parra G."/>
            <person name="Lardier G."/>
            <person name="Chapple C."/>
            <person name="McKernan K.J."/>
            <person name="McEwan P."/>
            <person name="Bosak S."/>
            <person name="Kellis M."/>
            <person name="Volff J.-N."/>
            <person name="Guigo R."/>
            <person name="Zody M.C."/>
            <person name="Mesirov J."/>
            <person name="Lindblad-Toh K."/>
            <person name="Birren B."/>
            <person name="Nusbaum C."/>
            <person name="Kahn D."/>
            <person name="Robinson-Rechavi M."/>
            <person name="Laudet V."/>
            <person name="Schachter V."/>
            <person name="Quetier F."/>
            <person name="Saurin W."/>
            <person name="Scarpelli C."/>
            <person name="Wincker P."/>
            <person name="Lander E.S."/>
            <person name="Weissenbach J."/>
            <person name="Roest Crollius H."/>
        </authorList>
    </citation>
    <scope>NUCLEOTIDE SEQUENCE [LARGE SCALE GENOMIC DNA]</scope>
</reference>
<dbReference type="EMBL" id="CAAE01014702">
    <property type="protein sequence ID" value="CAG02849.1"/>
    <property type="molecule type" value="Genomic_DNA"/>
</dbReference>
<evidence type="ECO:0000256" key="7">
    <source>
        <dbReference type="ARBA" id="ARBA00022490"/>
    </source>
</evidence>
<dbReference type="KEGG" id="tng:GSTEN00022078G001"/>
<evidence type="ECO:0000256" key="4">
    <source>
        <dbReference type="ARBA" id="ARBA00007574"/>
    </source>
</evidence>
<keyword evidence="7" id="KW-0963">Cytoplasm</keyword>
<dbReference type="Pfam" id="PF04790">
    <property type="entry name" value="Sarcoglycan_1"/>
    <property type="match status" value="2"/>
</dbReference>
<name>Q4S933_TETNG</name>
<evidence type="ECO:0000256" key="10">
    <source>
        <dbReference type="ARBA" id="ARBA00022989"/>
    </source>
</evidence>
<keyword evidence="10 15" id="KW-1133">Transmembrane helix</keyword>